<proteinExistence type="predicted"/>
<gene>
    <name evidence="2" type="ORF">IAB76_04785</name>
</gene>
<feature type="domain" description="DUF4954" evidence="1">
    <location>
        <begin position="4"/>
        <end position="427"/>
    </location>
</feature>
<protein>
    <submittedName>
        <fullName evidence="2">DUF4954 family protein</fullName>
    </submittedName>
</protein>
<dbReference type="Pfam" id="PF16314">
    <property type="entry name" value="DUF4954"/>
    <property type="match status" value="1"/>
</dbReference>
<dbReference type="AlphaFoldDB" id="A0A9D9NNM1"/>
<name>A0A9D9NNM1_9BACT</name>
<organism evidence="2 3">
    <name type="scientific">Candidatus Cryptobacteroides avistercoris</name>
    <dbReference type="NCBI Taxonomy" id="2840758"/>
    <lineage>
        <taxon>Bacteria</taxon>
        <taxon>Pseudomonadati</taxon>
        <taxon>Bacteroidota</taxon>
        <taxon>Bacteroidia</taxon>
        <taxon>Bacteroidales</taxon>
        <taxon>Candidatus Cryptobacteroides</taxon>
    </lineage>
</organism>
<sequence length="642" mass="70044">MSEWRKLTESEIRTLAERGNTADNWDDILVAGNFDATLVSRSHFSGECRIALGATGLRKAGGLELPVGISNSRIRSCTIADGCAIHDVRFLSGYGIGNDCLLFNIGQMTAEGGFSAPVIEVMNENGSRRVHSFPGMRCSDAFLMAAWPEDCGMQQRLETFSKARGLRPEIAAGCAITNVPRIERLQCGPACTIDCAVSIDSVCVCSTAVEPVHIDGSCVLRNGIVGPGNRISGGCIAENFATGAGCTLSGGVRFFNSVLGDNSTVSCCELVCNLIFPAHEQHHNNSFLIAACVGGQSNIAAGATVGSNHNGRTADGEIVAGRGFWPGLCVSLKHSSVFACHTMLAKGAYPAELSIPFPFCLVANNEHEGRLEIIPAFAWLYNMYALARNSTKYRSRDRRRDRSQHIEFDIFAPDCMQEVADARRLLEAWAEKYCGWKPGDAFPEEIVLTGGEVEKSSRPVAILKAGRAREAYGQMLLHYAAKCLLERFKETGQLPEAVEASLGRWINFGGQPLREADADALREDIREGRLNDWDDIHRRLDALWAEYPQLRLEHAFGLTGPGSGTTSVAELLDKERNILELMLERAVQSRAKDFANPFRTATCRNAGEFRAVFGTLEDDASLSRLKKDTGEYMELIAKLKDS</sequence>
<evidence type="ECO:0000259" key="1">
    <source>
        <dbReference type="Pfam" id="PF16314"/>
    </source>
</evidence>
<reference evidence="2" key="2">
    <citation type="journal article" date="2021" name="PeerJ">
        <title>Extensive microbial diversity within the chicken gut microbiome revealed by metagenomics and culture.</title>
        <authorList>
            <person name="Gilroy R."/>
            <person name="Ravi A."/>
            <person name="Getino M."/>
            <person name="Pursley I."/>
            <person name="Horton D.L."/>
            <person name="Alikhan N.F."/>
            <person name="Baker D."/>
            <person name="Gharbi K."/>
            <person name="Hall N."/>
            <person name="Watson M."/>
            <person name="Adriaenssens E.M."/>
            <person name="Foster-Nyarko E."/>
            <person name="Jarju S."/>
            <person name="Secka A."/>
            <person name="Antonio M."/>
            <person name="Oren A."/>
            <person name="Chaudhuri R.R."/>
            <person name="La Ragione R."/>
            <person name="Hildebrand F."/>
            <person name="Pallen M.J."/>
        </authorList>
    </citation>
    <scope>NUCLEOTIDE SEQUENCE</scope>
    <source>
        <strain evidence="2">B3-1481</strain>
    </source>
</reference>
<dbReference type="Proteomes" id="UP000823769">
    <property type="component" value="Unassembled WGS sequence"/>
</dbReference>
<evidence type="ECO:0000313" key="3">
    <source>
        <dbReference type="Proteomes" id="UP000823769"/>
    </source>
</evidence>
<dbReference type="EMBL" id="JADILW010000066">
    <property type="protein sequence ID" value="MBO8480409.1"/>
    <property type="molecule type" value="Genomic_DNA"/>
</dbReference>
<dbReference type="Gene3D" id="2.160.10.10">
    <property type="entry name" value="Hexapeptide repeat proteins"/>
    <property type="match status" value="1"/>
</dbReference>
<reference evidence="2" key="1">
    <citation type="submission" date="2020-10" db="EMBL/GenBank/DDBJ databases">
        <authorList>
            <person name="Gilroy R."/>
        </authorList>
    </citation>
    <scope>NUCLEOTIDE SEQUENCE</scope>
    <source>
        <strain evidence="2">B3-1481</strain>
    </source>
</reference>
<dbReference type="InterPro" id="IPR032533">
    <property type="entry name" value="DUF4954"/>
</dbReference>
<accession>A0A9D9NNM1</accession>
<comment type="caution">
    <text evidence="2">The sequence shown here is derived from an EMBL/GenBank/DDBJ whole genome shotgun (WGS) entry which is preliminary data.</text>
</comment>
<evidence type="ECO:0000313" key="2">
    <source>
        <dbReference type="EMBL" id="MBO8480409.1"/>
    </source>
</evidence>